<evidence type="ECO:0000256" key="3">
    <source>
        <dbReference type="ARBA" id="ARBA00022670"/>
    </source>
</evidence>
<dbReference type="InterPro" id="IPR023367">
    <property type="entry name" value="Peptidase_M42_dom2"/>
</dbReference>
<evidence type="ECO:0000313" key="7">
    <source>
        <dbReference type="EMBL" id="WRP17286.1"/>
    </source>
</evidence>
<evidence type="ECO:0000256" key="4">
    <source>
        <dbReference type="ARBA" id="ARBA00022723"/>
    </source>
</evidence>
<gene>
    <name evidence="7" type="ORF">U7230_14575</name>
</gene>
<dbReference type="EMBL" id="CP141615">
    <property type="protein sequence ID" value="WRP17286.1"/>
    <property type="molecule type" value="Genomic_DNA"/>
</dbReference>
<dbReference type="Gene3D" id="3.40.630.10">
    <property type="entry name" value="Zn peptidases"/>
    <property type="match status" value="1"/>
</dbReference>
<dbReference type="PANTHER" id="PTHR32481:SF0">
    <property type="entry name" value="AMINOPEPTIDASE YPDE-RELATED"/>
    <property type="match status" value="1"/>
</dbReference>
<dbReference type="PIRSF" id="PIRSF001123">
    <property type="entry name" value="PepA_GA"/>
    <property type="match status" value="1"/>
</dbReference>
<proteinExistence type="inferred from homology"/>
<dbReference type="InterPro" id="IPR008007">
    <property type="entry name" value="Peptidase_M42"/>
</dbReference>
<dbReference type="CDD" id="cd05656">
    <property type="entry name" value="M42_Frv"/>
    <property type="match status" value="1"/>
</dbReference>
<dbReference type="Gene3D" id="2.40.30.40">
    <property type="entry name" value="Peptidase M42, domain 2"/>
    <property type="match status" value="1"/>
</dbReference>
<keyword evidence="8" id="KW-1185">Reference proteome</keyword>
<dbReference type="SUPFAM" id="SSF101821">
    <property type="entry name" value="Aminopeptidase/glucanase lid domain"/>
    <property type="match status" value="1"/>
</dbReference>
<name>A0ABZ1BX89_9FIRM</name>
<keyword evidence="2" id="KW-0031">Aminopeptidase</keyword>
<dbReference type="Pfam" id="PF05343">
    <property type="entry name" value="Peptidase_M42"/>
    <property type="match status" value="1"/>
</dbReference>
<accession>A0ABZ1BX89</accession>
<dbReference type="PANTHER" id="PTHR32481">
    <property type="entry name" value="AMINOPEPTIDASE"/>
    <property type="match status" value="1"/>
</dbReference>
<dbReference type="RefSeq" id="WP_324716557.1">
    <property type="nucleotide sequence ID" value="NZ_CP141615.1"/>
</dbReference>
<protein>
    <submittedName>
        <fullName evidence="7">M42 family metallopeptidase</fullName>
    </submittedName>
</protein>
<evidence type="ECO:0000313" key="8">
    <source>
        <dbReference type="Proteomes" id="UP001332192"/>
    </source>
</evidence>
<evidence type="ECO:0000256" key="2">
    <source>
        <dbReference type="ARBA" id="ARBA00022438"/>
    </source>
</evidence>
<evidence type="ECO:0000256" key="5">
    <source>
        <dbReference type="ARBA" id="ARBA00022801"/>
    </source>
</evidence>
<evidence type="ECO:0000256" key="6">
    <source>
        <dbReference type="PIRNR" id="PIRNR001123"/>
    </source>
</evidence>
<keyword evidence="3" id="KW-0645">Protease</keyword>
<dbReference type="Proteomes" id="UP001332192">
    <property type="component" value="Chromosome"/>
</dbReference>
<reference evidence="7 8" key="1">
    <citation type="journal article" date="2024" name="Front. Microbiol.">
        <title>Novel thermophilic genera Geochorda gen. nov. and Carboxydochorda gen. nov. from the deep terrestrial subsurface reveal the ecophysiological diversity in the class Limnochordia.</title>
        <authorList>
            <person name="Karnachuk O.V."/>
            <person name="Lukina A.P."/>
            <person name="Avakyan M.R."/>
            <person name="Kadnikov V.V."/>
            <person name="Begmatov S."/>
            <person name="Beletsky A.V."/>
            <person name="Vlasova K.G."/>
            <person name="Novikov A.A."/>
            <person name="Shcherbakova V.A."/>
            <person name="Mardanov A.V."/>
            <person name="Ravin N.V."/>
        </authorList>
    </citation>
    <scope>NUCLEOTIDE SEQUENCE [LARGE SCALE GENOMIC DNA]</scope>
    <source>
        <strain evidence="7 8">L945</strain>
    </source>
</reference>
<sequence length="381" mass="40355">MQLQALLRDMAMIPALSGHEERMARYLRDAIAAYADEVQGDPAGNVVATFRGTDPRAPRVMVFAHMDQLGFVVRRIEDDGFLRVERLGGIPEKILPGTPVLVETEDGDTVPGVFGNKSHHATPPEEKYTVTPYRELYVDVGATSAAEVRALGVEIGCPVVYEPRFQVLQGGRVSGTSLDDRGGCAVLVGLAERVSRSRSAATLHLVGSVQEEFNLRGAMLAAAALQPQVAISVDVMLAGDTPDMKGHSDLRLGGGPVLGMYNFHGRGTLNGTIPHPLLARLIREAAGRLGMPLQRSATVGILTDGSYVQLVGTGIPSVDLGFPVRYTHTPVETCQLSDLEQLITLLEETIRSLGPDLDWARGLPGAGQAGAAGTGRAPGGG</sequence>
<evidence type="ECO:0000256" key="1">
    <source>
        <dbReference type="ARBA" id="ARBA00006272"/>
    </source>
</evidence>
<organism evidence="7 8">
    <name type="scientific">Carboxydichorda subterranea</name>
    <dbReference type="NCBI Taxonomy" id="3109565"/>
    <lineage>
        <taxon>Bacteria</taxon>
        <taxon>Bacillati</taxon>
        <taxon>Bacillota</taxon>
        <taxon>Limnochordia</taxon>
        <taxon>Limnochordales</taxon>
        <taxon>Geochordaceae</taxon>
        <taxon>Carboxydichorda</taxon>
    </lineage>
</organism>
<keyword evidence="4" id="KW-0479">Metal-binding</keyword>
<dbReference type="SUPFAM" id="SSF53187">
    <property type="entry name" value="Zn-dependent exopeptidases"/>
    <property type="match status" value="1"/>
</dbReference>
<comment type="similarity">
    <text evidence="1 6">Belongs to the peptidase M42 family.</text>
</comment>
<keyword evidence="5" id="KW-0378">Hydrolase</keyword>
<dbReference type="InterPro" id="IPR051464">
    <property type="entry name" value="Peptidase_M42_aminopept"/>
</dbReference>